<feature type="transmembrane region" description="Helical" evidence="1">
    <location>
        <begin position="42"/>
        <end position="61"/>
    </location>
</feature>
<evidence type="ECO:0000313" key="3">
    <source>
        <dbReference type="Proteomes" id="UP000231179"/>
    </source>
</evidence>
<keyword evidence="3" id="KW-1185">Reference proteome</keyword>
<keyword evidence="1" id="KW-0472">Membrane</keyword>
<evidence type="ECO:0000313" key="2">
    <source>
        <dbReference type="EMBL" id="ATX71180.1"/>
    </source>
</evidence>
<dbReference type="AlphaFoldDB" id="A0A1Y0L260"/>
<name>A0A1Y0L260_9MOLU</name>
<keyword evidence="1" id="KW-1133">Transmembrane helix</keyword>
<dbReference type="Proteomes" id="UP000231179">
    <property type="component" value="Chromosome"/>
</dbReference>
<dbReference type="KEGG" id="scla:SCLARK_001275"/>
<keyword evidence="1" id="KW-0812">Transmembrane</keyword>
<organism evidence="2 3">
    <name type="scientific">Spiroplasma clarkii</name>
    <dbReference type="NCBI Taxonomy" id="2139"/>
    <lineage>
        <taxon>Bacteria</taxon>
        <taxon>Bacillati</taxon>
        <taxon>Mycoplasmatota</taxon>
        <taxon>Mollicutes</taxon>
        <taxon>Entomoplasmatales</taxon>
        <taxon>Spiroplasmataceae</taxon>
        <taxon>Spiroplasma</taxon>
    </lineage>
</organism>
<dbReference type="EMBL" id="CP024870">
    <property type="protein sequence ID" value="ATX71180.1"/>
    <property type="molecule type" value="Genomic_DNA"/>
</dbReference>
<reference evidence="2 3" key="1">
    <citation type="submission" date="2017-11" db="EMBL/GenBank/DDBJ databases">
        <title>Complete genome sequence of Spiroplasma clarkii CN-5 (DSM 19994).</title>
        <authorList>
            <person name="Tsai Y.-M."/>
            <person name="Chang A."/>
            <person name="Lo W.-S."/>
            <person name="Kuo C.-H."/>
        </authorList>
    </citation>
    <scope>NUCLEOTIDE SEQUENCE [LARGE SCALE GENOMIC DNA]</scope>
    <source>
        <strain evidence="2 3">CN-5</strain>
    </source>
</reference>
<dbReference type="RefSeq" id="WP_100254721.1">
    <property type="nucleotide sequence ID" value="NZ_CP015819.1"/>
</dbReference>
<protein>
    <submittedName>
        <fullName evidence="2">Uncharacterized protein</fullName>
    </submittedName>
</protein>
<gene>
    <name evidence="2" type="ORF">SCLAR_v1c08720</name>
</gene>
<evidence type="ECO:0000256" key="1">
    <source>
        <dbReference type="SAM" id="Phobius"/>
    </source>
</evidence>
<feature type="transmembrane region" description="Helical" evidence="1">
    <location>
        <begin position="7"/>
        <end position="30"/>
    </location>
</feature>
<sequence length="123" mass="14147">MNKIIKYWRYSIAVLFFTLLFGFVMVKYGYLNGQFYGNISTYYVGLVIMLVAWLVIEICLAKEALQKFAIPTAIVLCLTATILINGYLAMIGGMLLTVDISMWYLLTNKKFTTKKQTKTEERD</sequence>
<accession>A0A1Y0L260</accession>
<proteinExistence type="predicted"/>